<gene>
    <name evidence="1" type="ORF">HNP85_000442</name>
    <name evidence="2" type="ORF">J2745_000536</name>
</gene>
<dbReference type="AlphaFoldDB" id="A0A8T4CJB1"/>
<dbReference type="EMBL" id="JAFBBC010000001">
    <property type="protein sequence ID" value="MBM7408770.1"/>
    <property type="molecule type" value="Genomic_DNA"/>
</dbReference>
<dbReference type="EMBL" id="JAGINF010000001">
    <property type="protein sequence ID" value="MBP2219061.1"/>
    <property type="molecule type" value="Genomic_DNA"/>
</dbReference>
<accession>A0A8T4CJB1</accession>
<name>A0A8T4CJB1_METMI</name>
<evidence type="ECO:0000313" key="2">
    <source>
        <dbReference type="EMBL" id="MBP2219061.1"/>
    </source>
</evidence>
<protein>
    <submittedName>
        <fullName evidence="1">Uncharacterized protein</fullName>
    </submittedName>
</protein>
<dbReference type="Proteomes" id="UP000722095">
    <property type="component" value="Unassembled WGS sequence"/>
</dbReference>
<sequence>MAIIDLAVEVQDNTTDSTATVPSDGFMISGVFGVQQGSDYGGIAQIYRTVNGHTYSLFYYHSSSGNKDGEPIPVNGLLLKAGDVLRADCESTLSTPYAYMFVSYDDEYELNNISEAEVEVYDSPSTSSEITIDHDTTFYGGFACLTAGSTPASYYVTFYIKRTINGRSRNLVYKINNTSSGEQIYSLNEYKGLRLKAGDVLGVYCASNGGTPRAYAHVLFDDNFE</sequence>
<reference evidence="1" key="1">
    <citation type="submission" date="2021-01" db="EMBL/GenBank/DDBJ databases">
        <title>Genomic Encyclopedia of Type Strains, Phase IV (KMG-V): Genome sequencing to study the core and pangenomes of soil and plant-associated prokaryotes.</title>
        <authorList>
            <person name="Whitman W."/>
        </authorList>
    </citation>
    <scope>NUCLEOTIDE SEQUENCE</scope>
    <source>
        <strain evidence="1">RC</strain>
    </source>
</reference>
<organism evidence="1 3">
    <name type="scientific">Methanococcus maripaludis</name>
    <name type="common">Methanococcus deltae</name>
    <dbReference type="NCBI Taxonomy" id="39152"/>
    <lineage>
        <taxon>Archaea</taxon>
        <taxon>Methanobacteriati</taxon>
        <taxon>Methanobacteriota</taxon>
        <taxon>Methanomada group</taxon>
        <taxon>Methanococci</taxon>
        <taxon>Methanococcales</taxon>
        <taxon>Methanococcaceae</taxon>
        <taxon>Methanococcus</taxon>
    </lineage>
</organism>
<proteinExistence type="predicted"/>
<evidence type="ECO:0000313" key="3">
    <source>
        <dbReference type="Proteomes" id="UP000722095"/>
    </source>
</evidence>
<comment type="caution">
    <text evidence="1">The sequence shown here is derived from an EMBL/GenBank/DDBJ whole genome shotgun (WGS) entry which is preliminary data.</text>
</comment>
<evidence type="ECO:0000313" key="1">
    <source>
        <dbReference type="EMBL" id="MBM7408770.1"/>
    </source>
</evidence>
<reference evidence="2" key="2">
    <citation type="submission" date="2021-03" db="EMBL/GenBank/DDBJ databases">
        <title>Genomic Encyclopedia of Type Strains, Phase IV (KMG-IV): sequencing the most valuable type-strain genomes for metagenomic binning, comparative biology and taxonomic classification.</title>
        <authorList>
            <person name="Goeker M."/>
        </authorList>
    </citation>
    <scope>NUCLEOTIDE SEQUENCE</scope>
    <source>
        <strain evidence="2">DSM 2771</strain>
    </source>
</reference>
<dbReference type="RefSeq" id="WP_204936582.1">
    <property type="nucleotide sequence ID" value="NZ_JAFBBC010000001.1"/>
</dbReference>
<dbReference type="Proteomes" id="UP000742560">
    <property type="component" value="Unassembled WGS sequence"/>
</dbReference>